<feature type="region of interest" description="Disordered" evidence="8">
    <location>
        <begin position="614"/>
        <end position="647"/>
    </location>
</feature>
<dbReference type="Gene3D" id="1.10.287.70">
    <property type="match status" value="1"/>
</dbReference>
<comment type="subcellular location">
    <subcellularLocation>
        <location evidence="1">Membrane</location>
        <topology evidence="1">Multi-pass membrane protein</topology>
    </subcellularLocation>
</comment>
<reference evidence="12" key="1">
    <citation type="submission" date="2013-12" db="EMBL/GenBank/DDBJ databases">
        <title>The Genome Sequence of Aphanomyces invadans NJM9701.</title>
        <authorList>
            <consortium name="The Broad Institute Genomics Platform"/>
            <person name="Russ C."/>
            <person name="Tyler B."/>
            <person name="van West P."/>
            <person name="Dieguez-Uribeondo J."/>
            <person name="Young S.K."/>
            <person name="Zeng Q."/>
            <person name="Gargeya S."/>
            <person name="Fitzgerald M."/>
            <person name="Abouelleil A."/>
            <person name="Alvarado L."/>
            <person name="Chapman S.B."/>
            <person name="Gainer-Dewar J."/>
            <person name="Goldberg J."/>
            <person name="Griggs A."/>
            <person name="Gujja S."/>
            <person name="Hansen M."/>
            <person name="Howarth C."/>
            <person name="Imamovic A."/>
            <person name="Ireland A."/>
            <person name="Larimer J."/>
            <person name="McCowan C."/>
            <person name="Murphy C."/>
            <person name="Pearson M."/>
            <person name="Poon T.W."/>
            <person name="Priest M."/>
            <person name="Roberts A."/>
            <person name="Saif S."/>
            <person name="Shea T."/>
            <person name="Sykes S."/>
            <person name="Wortman J."/>
            <person name="Nusbaum C."/>
            <person name="Birren B."/>
        </authorList>
    </citation>
    <scope>NUCLEOTIDE SEQUENCE [LARGE SCALE GENOMIC DNA]</scope>
    <source>
        <strain evidence="12">NJM9701</strain>
    </source>
</reference>
<feature type="domain" description="Polycystin" evidence="11">
    <location>
        <begin position="141"/>
        <end position="309"/>
    </location>
</feature>
<evidence type="ECO:0000256" key="9">
    <source>
        <dbReference type="SAM" id="Phobius"/>
    </source>
</evidence>
<dbReference type="GO" id="GO:0005509">
    <property type="term" value="F:calcium ion binding"/>
    <property type="evidence" value="ECO:0007669"/>
    <property type="project" value="InterPro"/>
</dbReference>
<evidence type="ECO:0000256" key="4">
    <source>
        <dbReference type="ARBA" id="ARBA00022989"/>
    </source>
</evidence>
<dbReference type="InterPro" id="IPR046791">
    <property type="entry name" value="Polycystin_dom"/>
</dbReference>
<name>A0A024U2Z2_9STRA</name>
<sequence length="713" mass="79212">MTARSDVSRKTMVLLGVSANEMSAILKKVQEHKDFSAHREIKDMIQYLMFLALFIVVTVDVSGTAAADSPYRVTAMLNAQLNDKPFAYQDVRVRKSFDKIKTVLELHQYLTGPFYDVVYANGAFDADHAFPPGELYAKRGYIGGNSRLVGPIRIGQVRVKAEACGGVMASVPGLFNDPVQCFNAYSAATDSIEPFGHGYNYTALSPKPVEPRFYSHSHHWYGSPTFGVMVPPTEDEQCDVRTKQNCPVYDLLASLKEHKYFDKATRAVFVDLNLYTANIDHTTTARLFAEMLPGGGVTTQVEFLTYRLYPWHDTADFVQAGCEGLIYVVILAQLAREATAVRRVGRKYFGEFSNVAVVCNALLFLFVLAFRVLSYATLPASISDAEFANFRTPTIYFSLARSCQSFNCFLSWLKLFKFLSFIPMFGQLTKTVQRAAGKVLELVVIFALTLVGAALAFYLAFGNFAANYHTFLSSFYTLLHIVTGEMSLADLRLANRVLGPFFFISFVFLMMFVILNIFIVIVSEAYTDTKKELRLMDEMAVESLSKAIAHHFLHDFVYRVPFLGPRVLQPLFARTSDAIAKVNLNATEVTRRLRHSTASLGRSSVVAATEVMKHETAPVATPTQPPPPGTDTPPTVPVASANVSPRRDSAAQLTPLAMTCQAKLQDIEQLMPACLEHLRVANDVNAMKVWLNQFRTLRAQLDDAVKTSAGVVT</sequence>
<feature type="disulfide bond" evidence="7">
    <location>
        <begin position="164"/>
        <end position="181"/>
    </location>
</feature>
<dbReference type="Pfam" id="PF20519">
    <property type="entry name" value="Polycystin_dom"/>
    <property type="match status" value="1"/>
</dbReference>
<dbReference type="STRING" id="157072.A0A024U2Z2"/>
<organism evidence="12">
    <name type="scientific">Aphanomyces invadans</name>
    <dbReference type="NCBI Taxonomy" id="157072"/>
    <lineage>
        <taxon>Eukaryota</taxon>
        <taxon>Sar</taxon>
        <taxon>Stramenopiles</taxon>
        <taxon>Oomycota</taxon>
        <taxon>Saprolegniomycetes</taxon>
        <taxon>Saprolegniales</taxon>
        <taxon>Verrucalvaceae</taxon>
        <taxon>Aphanomyces</taxon>
    </lineage>
</organism>
<keyword evidence="5 9" id="KW-0472">Membrane</keyword>
<dbReference type="PANTHER" id="PTHR10877">
    <property type="entry name" value="POLYCYSTIN FAMILY MEMBER"/>
    <property type="match status" value="1"/>
</dbReference>
<evidence type="ECO:0000256" key="7">
    <source>
        <dbReference type="PIRSR" id="PIRSR603915-2"/>
    </source>
</evidence>
<dbReference type="PANTHER" id="PTHR10877:SF183">
    <property type="entry name" value="AT14535P-RELATED"/>
    <property type="match status" value="1"/>
</dbReference>
<dbReference type="PRINTS" id="PR01433">
    <property type="entry name" value="POLYCYSTIN2"/>
</dbReference>
<dbReference type="Pfam" id="PF08016">
    <property type="entry name" value="PKD_channel"/>
    <property type="match status" value="1"/>
</dbReference>
<feature type="transmembrane region" description="Helical" evidence="9">
    <location>
        <begin position="440"/>
        <end position="461"/>
    </location>
</feature>
<evidence type="ECO:0000259" key="11">
    <source>
        <dbReference type="Pfam" id="PF20519"/>
    </source>
</evidence>
<dbReference type="EMBL" id="KI913965">
    <property type="protein sequence ID" value="ETW00267.1"/>
    <property type="molecule type" value="Genomic_DNA"/>
</dbReference>
<feature type="domain" description="Polycystin cation channel PKD1/PKD2" evidence="10">
    <location>
        <begin position="315"/>
        <end position="527"/>
    </location>
</feature>
<feature type="transmembrane region" description="Helical" evidence="9">
    <location>
        <begin position="44"/>
        <end position="67"/>
    </location>
</feature>
<evidence type="ECO:0000256" key="1">
    <source>
        <dbReference type="ARBA" id="ARBA00004141"/>
    </source>
</evidence>
<dbReference type="AlphaFoldDB" id="A0A024U2Z2"/>
<proteinExistence type="inferred from homology"/>
<dbReference type="GO" id="GO:0016020">
    <property type="term" value="C:membrane"/>
    <property type="evidence" value="ECO:0007669"/>
    <property type="project" value="UniProtKB-SubCell"/>
</dbReference>
<accession>A0A024U2Z2</accession>
<dbReference type="RefSeq" id="XP_008871292.1">
    <property type="nucleotide sequence ID" value="XM_008873070.1"/>
</dbReference>
<evidence type="ECO:0000256" key="5">
    <source>
        <dbReference type="ARBA" id="ARBA00023136"/>
    </source>
</evidence>
<evidence type="ECO:0000256" key="8">
    <source>
        <dbReference type="SAM" id="MobiDB-lite"/>
    </source>
</evidence>
<feature type="transmembrane region" description="Helical" evidence="9">
    <location>
        <begin position="501"/>
        <end position="522"/>
    </location>
</feature>
<protein>
    <submittedName>
        <fullName evidence="12">Uncharacterized protein</fullName>
    </submittedName>
</protein>
<dbReference type="InterPro" id="IPR013122">
    <property type="entry name" value="PKD1_2_channel"/>
</dbReference>
<evidence type="ECO:0000256" key="2">
    <source>
        <dbReference type="ARBA" id="ARBA00007200"/>
    </source>
</evidence>
<gene>
    <name evidence="12" type="ORF">H310_07652</name>
</gene>
<evidence type="ECO:0000256" key="3">
    <source>
        <dbReference type="ARBA" id="ARBA00022692"/>
    </source>
</evidence>
<dbReference type="GeneID" id="20084702"/>
<dbReference type="InterPro" id="IPR003915">
    <property type="entry name" value="PKD_2"/>
</dbReference>
<evidence type="ECO:0000259" key="10">
    <source>
        <dbReference type="Pfam" id="PF08016"/>
    </source>
</evidence>
<keyword evidence="6" id="KW-0325">Glycoprotein</keyword>
<dbReference type="VEuPathDB" id="FungiDB:H310_07652"/>
<evidence type="ECO:0000256" key="6">
    <source>
        <dbReference type="ARBA" id="ARBA00023180"/>
    </source>
</evidence>
<evidence type="ECO:0000313" key="12">
    <source>
        <dbReference type="EMBL" id="ETW00267.1"/>
    </source>
</evidence>
<keyword evidence="3 9" id="KW-0812">Transmembrane</keyword>
<comment type="similarity">
    <text evidence="2">Belongs to the polycystin family.</text>
</comment>
<dbReference type="eggNOG" id="KOG3599">
    <property type="taxonomic scope" value="Eukaryota"/>
</dbReference>
<keyword evidence="4 9" id="KW-1133">Transmembrane helix</keyword>
<feature type="transmembrane region" description="Helical" evidence="9">
    <location>
        <begin position="352"/>
        <end position="373"/>
    </location>
</feature>
<dbReference type="OrthoDB" id="444119at2759"/>
<dbReference type="InterPro" id="IPR051223">
    <property type="entry name" value="Polycystin"/>
</dbReference>
<feature type="compositionally biased region" description="Pro residues" evidence="8">
    <location>
        <begin position="623"/>
        <end position="636"/>
    </location>
</feature>